<dbReference type="AlphaFoldDB" id="A0AAV1EGK6"/>
<dbReference type="PANTHER" id="PTHR31150:SF6">
    <property type="entry name" value="ZINC ION BINDING PROTEIN"/>
    <property type="match status" value="1"/>
</dbReference>
<dbReference type="PROSITE" id="PS50089">
    <property type="entry name" value="ZF_RING_2"/>
    <property type="match status" value="1"/>
</dbReference>
<feature type="compositionally biased region" description="Basic and acidic residues" evidence="2">
    <location>
        <begin position="149"/>
        <end position="191"/>
    </location>
</feature>
<evidence type="ECO:0000259" key="3">
    <source>
        <dbReference type="PROSITE" id="PS50089"/>
    </source>
</evidence>
<evidence type="ECO:0000313" key="5">
    <source>
        <dbReference type="Proteomes" id="UP001161247"/>
    </source>
</evidence>
<gene>
    <name evidence="4" type="ORF">OLC1_LOCUS24498</name>
</gene>
<dbReference type="PANTHER" id="PTHR31150">
    <property type="entry name" value="EXPRESSED PROTEIN"/>
    <property type="match status" value="1"/>
</dbReference>
<keyword evidence="1" id="KW-0862">Zinc</keyword>
<feature type="compositionally biased region" description="Polar residues" evidence="2">
    <location>
        <begin position="74"/>
        <end position="84"/>
    </location>
</feature>
<dbReference type="EMBL" id="OX459126">
    <property type="protein sequence ID" value="CAI9118688.1"/>
    <property type="molecule type" value="Genomic_DNA"/>
</dbReference>
<evidence type="ECO:0000256" key="2">
    <source>
        <dbReference type="SAM" id="MobiDB-lite"/>
    </source>
</evidence>
<dbReference type="InterPro" id="IPR001841">
    <property type="entry name" value="Znf_RING"/>
</dbReference>
<dbReference type="GO" id="GO:0008270">
    <property type="term" value="F:zinc ion binding"/>
    <property type="evidence" value="ECO:0007669"/>
    <property type="project" value="UniProtKB-KW"/>
</dbReference>
<protein>
    <submittedName>
        <fullName evidence="4">OLC1v1020286C1</fullName>
    </submittedName>
</protein>
<proteinExistence type="predicted"/>
<organism evidence="4 5">
    <name type="scientific">Oldenlandia corymbosa var. corymbosa</name>
    <dbReference type="NCBI Taxonomy" id="529605"/>
    <lineage>
        <taxon>Eukaryota</taxon>
        <taxon>Viridiplantae</taxon>
        <taxon>Streptophyta</taxon>
        <taxon>Embryophyta</taxon>
        <taxon>Tracheophyta</taxon>
        <taxon>Spermatophyta</taxon>
        <taxon>Magnoliopsida</taxon>
        <taxon>eudicotyledons</taxon>
        <taxon>Gunneridae</taxon>
        <taxon>Pentapetalae</taxon>
        <taxon>asterids</taxon>
        <taxon>lamiids</taxon>
        <taxon>Gentianales</taxon>
        <taxon>Rubiaceae</taxon>
        <taxon>Rubioideae</taxon>
        <taxon>Spermacoceae</taxon>
        <taxon>Hedyotis-Oldenlandia complex</taxon>
        <taxon>Oldenlandia</taxon>
    </lineage>
</organism>
<evidence type="ECO:0000313" key="4">
    <source>
        <dbReference type="EMBL" id="CAI9118688.1"/>
    </source>
</evidence>
<sequence length="312" mass="34161">MPTSGYLDKMMSIFSCIVRKKRSTVSGTQNPEPNLNSFMEQSNNSRHKIADQNVANNTAIVTDHQDENRESGHIKSSAQPNNIDHQGDDGNSGSSSIISNNVTPGEPSNQEIPKNGKRKANQAISPKPPGSITRARYEVGSQAANIITRLEKDDGKSEQKEKAKESNTISEHKTRKNPELQEQGKGKKAESSNRTTHPPTKTPSKSNEHNSGVESPEPVYYITWNGYEDECEAVSGEICSLCQRDISSSDSGTEGSQVPGDEYGFFFEHMSLRPVGVLACGHFFHVQCLESITPDDQLTDPPCFLCLSLSCS</sequence>
<keyword evidence="1" id="KW-0479">Metal-binding</keyword>
<keyword evidence="1" id="KW-0863">Zinc-finger</keyword>
<name>A0AAV1EGK6_OLDCO</name>
<feature type="domain" description="RING-type" evidence="3">
    <location>
        <begin position="239"/>
        <end position="306"/>
    </location>
</feature>
<feature type="compositionally biased region" description="Polar residues" evidence="2">
    <location>
        <begin position="102"/>
        <end position="112"/>
    </location>
</feature>
<dbReference type="Proteomes" id="UP001161247">
    <property type="component" value="Chromosome 9"/>
</dbReference>
<reference evidence="4" key="1">
    <citation type="submission" date="2023-03" db="EMBL/GenBank/DDBJ databases">
        <authorList>
            <person name="Julca I."/>
        </authorList>
    </citation>
    <scope>NUCLEOTIDE SEQUENCE</scope>
</reference>
<feature type="region of interest" description="Disordered" evidence="2">
    <location>
        <begin position="65"/>
        <end position="214"/>
    </location>
</feature>
<keyword evidence="5" id="KW-1185">Reference proteome</keyword>
<evidence type="ECO:0000256" key="1">
    <source>
        <dbReference type="PROSITE-ProRule" id="PRU00175"/>
    </source>
</evidence>
<dbReference type="InterPro" id="IPR013083">
    <property type="entry name" value="Znf_RING/FYVE/PHD"/>
</dbReference>
<dbReference type="Gene3D" id="3.30.40.10">
    <property type="entry name" value="Zinc/RING finger domain, C3HC4 (zinc finger)"/>
    <property type="match status" value="1"/>
</dbReference>
<accession>A0AAV1EGK6</accession>
<feature type="compositionally biased region" description="Low complexity" evidence="2">
    <location>
        <begin position="89"/>
        <end position="101"/>
    </location>
</feature>
<feature type="compositionally biased region" description="Low complexity" evidence="2">
    <location>
        <begin position="195"/>
        <end position="205"/>
    </location>
</feature>